<dbReference type="Proteomes" id="UP000321787">
    <property type="component" value="Unassembled WGS sequence"/>
</dbReference>
<dbReference type="EMBL" id="BJTZ01000020">
    <property type="protein sequence ID" value="GEK14770.1"/>
    <property type="molecule type" value="Genomic_DNA"/>
</dbReference>
<proteinExistence type="predicted"/>
<accession>A0A510UNC4</accession>
<dbReference type="AlphaFoldDB" id="A0A510UNC4"/>
<gene>
    <name evidence="1" type="ORF">AFI02nite_28060</name>
</gene>
<organism evidence="1 2">
    <name type="scientific">Aliivibrio fischeri</name>
    <name type="common">Vibrio fischeri</name>
    <dbReference type="NCBI Taxonomy" id="668"/>
    <lineage>
        <taxon>Bacteria</taxon>
        <taxon>Pseudomonadati</taxon>
        <taxon>Pseudomonadota</taxon>
        <taxon>Gammaproteobacteria</taxon>
        <taxon>Vibrionales</taxon>
        <taxon>Vibrionaceae</taxon>
        <taxon>Aliivibrio</taxon>
    </lineage>
</organism>
<comment type="caution">
    <text evidence="1">The sequence shown here is derived from an EMBL/GenBank/DDBJ whole genome shotgun (WGS) entry which is preliminary data.</text>
</comment>
<evidence type="ECO:0000313" key="2">
    <source>
        <dbReference type="Proteomes" id="UP000321787"/>
    </source>
</evidence>
<name>A0A510UNC4_ALIFS</name>
<evidence type="ECO:0000313" key="1">
    <source>
        <dbReference type="EMBL" id="GEK14770.1"/>
    </source>
</evidence>
<reference evidence="1 2" key="1">
    <citation type="submission" date="2019-07" db="EMBL/GenBank/DDBJ databases">
        <title>Whole genome shotgun sequence of Aliivibrio fischeri NBRC 101058.</title>
        <authorList>
            <person name="Hosoyama A."/>
            <person name="Uohara A."/>
            <person name="Ohji S."/>
            <person name="Ichikawa N."/>
        </authorList>
    </citation>
    <scope>NUCLEOTIDE SEQUENCE [LARGE SCALE GENOMIC DNA]</scope>
    <source>
        <strain evidence="1 2">NBRC 101058</strain>
    </source>
</reference>
<protein>
    <submittedName>
        <fullName evidence="1">Uncharacterized protein</fullName>
    </submittedName>
</protein>
<sequence length="58" mass="6668">MVSIKVLKATNKFKSTAFQLISFIVNNNTIDLNNFIVTRNLELIKIEYPKLDHTSKAE</sequence>